<dbReference type="EMBL" id="MT631609">
    <property type="protein sequence ID" value="QNO55301.1"/>
    <property type="molecule type" value="Genomic_DNA"/>
</dbReference>
<dbReference type="Gene3D" id="3.40.50.2300">
    <property type="match status" value="1"/>
</dbReference>
<feature type="domain" description="Response regulatory" evidence="3">
    <location>
        <begin position="4"/>
        <end position="122"/>
    </location>
</feature>
<gene>
    <name evidence="4" type="primary">cheB_1</name>
    <name evidence="4" type="ORF">NDMCNHHP_00001</name>
</gene>
<dbReference type="PANTHER" id="PTHR44591:SF3">
    <property type="entry name" value="RESPONSE REGULATORY DOMAIN-CONTAINING PROTEIN"/>
    <property type="match status" value="1"/>
</dbReference>
<dbReference type="Pfam" id="PF00072">
    <property type="entry name" value="Response_reg"/>
    <property type="match status" value="1"/>
</dbReference>
<accession>A0A7G9Z4W7</accession>
<evidence type="ECO:0000259" key="3">
    <source>
        <dbReference type="PROSITE" id="PS50110"/>
    </source>
</evidence>
<dbReference type="AlphaFoldDB" id="A0A7G9Z4W7"/>
<dbReference type="PANTHER" id="PTHR44591">
    <property type="entry name" value="STRESS RESPONSE REGULATOR PROTEIN 1"/>
    <property type="match status" value="1"/>
</dbReference>
<evidence type="ECO:0000256" key="1">
    <source>
        <dbReference type="ARBA" id="ARBA00022553"/>
    </source>
</evidence>
<sequence length="122" mass="13881">MTKTVMVVDDVPDVLTSIVQILDANRYKTIKAKDGQECLEELKVEIPDVILLDIMMPGLTTQEILDNIDRDRRLAEVKIIFMTAIHLLEAEERGLLASQRVVGFIEKPFSIKRMLDAIEKNT</sequence>
<protein>
    <submittedName>
        <fullName evidence="4">Protein-glutamate methylesterase/protein-glutamine glutaminase</fullName>
        <ecNumber evidence="4">3.5.1.44</ecNumber>
    </submittedName>
</protein>
<organism evidence="4">
    <name type="scientific">Candidatus Methanophaga sp. ANME-1 ERB7</name>
    <dbReference type="NCBI Taxonomy" id="2759913"/>
    <lineage>
        <taxon>Archaea</taxon>
        <taxon>Methanobacteriati</taxon>
        <taxon>Methanobacteriota</taxon>
        <taxon>Stenosarchaea group</taxon>
        <taxon>Methanomicrobia</taxon>
        <taxon>Candidatus Methanophagales</taxon>
        <taxon>Candidatus Methanophagaceae</taxon>
        <taxon>Candidatus Methanophaga</taxon>
    </lineage>
</organism>
<dbReference type="GO" id="GO:0000160">
    <property type="term" value="P:phosphorelay signal transduction system"/>
    <property type="evidence" value="ECO:0007669"/>
    <property type="project" value="InterPro"/>
</dbReference>
<dbReference type="GO" id="GO:0050568">
    <property type="term" value="F:protein-glutamine glutaminase activity"/>
    <property type="evidence" value="ECO:0007669"/>
    <property type="project" value="UniProtKB-EC"/>
</dbReference>
<dbReference type="EC" id="3.5.1.44" evidence="4"/>
<keyword evidence="4" id="KW-0378">Hydrolase</keyword>
<proteinExistence type="predicted"/>
<dbReference type="SMART" id="SM00448">
    <property type="entry name" value="REC"/>
    <property type="match status" value="1"/>
</dbReference>
<evidence type="ECO:0000256" key="2">
    <source>
        <dbReference type="PROSITE-ProRule" id="PRU00169"/>
    </source>
</evidence>
<keyword evidence="1 2" id="KW-0597">Phosphoprotein</keyword>
<name>A0A7G9Z4W7_9EURY</name>
<evidence type="ECO:0000313" key="4">
    <source>
        <dbReference type="EMBL" id="QNO55301.1"/>
    </source>
</evidence>
<feature type="modified residue" description="4-aspartylphosphate" evidence="2">
    <location>
        <position position="53"/>
    </location>
</feature>
<dbReference type="InterPro" id="IPR050595">
    <property type="entry name" value="Bact_response_regulator"/>
</dbReference>
<reference evidence="4" key="1">
    <citation type="submission" date="2020-06" db="EMBL/GenBank/DDBJ databases">
        <title>Unique genomic features of the anaerobic methanotrophic archaea.</title>
        <authorList>
            <person name="Chadwick G.L."/>
            <person name="Skennerton C.T."/>
            <person name="Laso-Perez R."/>
            <person name="Leu A.O."/>
            <person name="Speth D.R."/>
            <person name="Yu H."/>
            <person name="Morgan-Lang C."/>
            <person name="Hatzenpichler R."/>
            <person name="Goudeau D."/>
            <person name="Malmstrom R."/>
            <person name="Brazelton W.J."/>
            <person name="Woyke T."/>
            <person name="Hallam S.J."/>
            <person name="Tyson G.W."/>
            <person name="Wegener G."/>
            <person name="Boetius A."/>
            <person name="Orphan V."/>
        </authorList>
    </citation>
    <scope>NUCLEOTIDE SEQUENCE</scope>
</reference>
<dbReference type="PROSITE" id="PS50110">
    <property type="entry name" value="RESPONSE_REGULATORY"/>
    <property type="match status" value="1"/>
</dbReference>
<dbReference type="SUPFAM" id="SSF52172">
    <property type="entry name" value="CheY-like"/>
    <property type="match status" value="1"/>
</dbReference>
<dbReference type="InterPro" id="IPR011006">
    <property type="entry name" value="CheY-like_superfamily"/>
</dbReference>
<dbReference type="InterPro" id="IPR001789">
    <property type="entry name" value="Sig_transdc_resp-reg_receiver"/>
</dbReference>